<keyword evidence="4" id="KW-1003">Cell membrane</keyword>
<evidence type="ECO:0000256" key="7">
    <source>
        <dbReference type="ARBA" id="ARBA00022967"/>
    </source>
</evidence>
<evidence type="ECO:0000256" key="1">
    <source>
        <dbReference type="ARBA" id="ARBA00004202"/>
    </source>
</evidence>
<dbReference type="InterPro" id="IPR050095">
    <property type="entry name" value="ECF_ABC_transporter_ATP-bd"/>
</dbReference>
<keyword evidence="11" id="KW-1185">Reference proteome</keyword>
<evidence type="ECO:0000256" key="2">
    <source>
        <dbReference type="ARBA" id="ARBA00005417"/>
    </source>
</evidence>
<evidence type="ECO:0000313" key="11">
    <source>
        <dbReference type="Proteomes" id="UP001056707"/>
    </source>
</evidence>
<dbReference type="InterPro" id="IPR015856">
    <property type="entry name" value="ABC_transpr_CbiO/EcfA_su"/>
</dbReference>
<dbReference type="PANTHER" id="PTHR43553:SF1">
    <property type="entry name" value="ABC TRANSPORTER I FAMILY MEMBER 11, CHLOROPLASTIC"/>
    <property type="match status" value="1"/>
</dbReference>
<gene>
    <name evidence="10" type="ORF">M3M35_03935</name>
</gene>
<keyword evidence="8" id="KW-0472">Membrane</keyword>
<keyword evidence="6 10" id="KW-0067">ATP-binding</keyword>
<dbReference type="InterPro" id="IPR027417">
    <property type="entry name" value="P-loop_NTPase"/>
</dbReference>
<reference evidence="10" key="1">
    <citation type="submission" date="2022-05" db="EMBL/GenBank/DDBJ databases">
        <authorList>
            <person name="Oliphant S.A."/>
            <person name="Watson-Haigh N.S."/>
            <person name="Sumby K.M."/>
            <person name="Gardner J.M."/>
            <person name="Jiranek V."/>
        </authorList>
    </citation>
    <scope>NUCLEOTIDE SEQUENCE</scope>
    <source>
        <strain evidence="10">KI16_H9</strain>
    </source>
</reference>
<dbReference type="PROSITE" id="PS00211">
    <property type="entry name" value="ABC_TRANSPORTER_1"/>
    <property type="match status" value="1"/>
</dbReference>
<evidence type="ECO:0000256" key="6">
    <source>
        <dbReference type="ARBA" id="ARBA00022840"/>
    </source>
</evidence>
<dbReference type="InterPro" id="IPR003439">
    <property type="entry name" value="ABC_transporter-like_ATP-bd"/>
</dbReference>
<comment type="similarity">
    <text evidence="2">Belongs to the ABC transporter superfamily.</text>
</comment>
<evidence type="ECO:0000256" key="3">
    <source>
        <dbReference type="ARBA" id="ARBA00022448"/>
    </source>
</evidence>
<proteinExistence type="inferred from homology"/>
<accession>A0ABY5BPE4</accession>
<evidence type="ECO:0000259" key="9">
    <source>
        <dbReference type="PROSITE" id="PS50893"/>
    </source>
</evidence>
<dbReference type="RefSeq" id="WP_252749379.1">
    <property type="nucleotide sequence ID" value="NZ_CP097116.1"/>
</dbReference>
<keyword evidence="3" id="KW-0813">Transport</keyword>
<organism evidence="10 11">
    <name type="scientific">Fructilactobacillus myrtifloralis</name>
    <dbReference type="NCBI Taxonomy" id="2940301"/>
    <lineage>
        <taxon>Bacteria</taxon>
        <taxon>Bacillati</taxon>
        <taxon>Bacillota</taxon>
        <taxon>Bacilli</taxon>
        <taxon>Lactobacillales</taxon>
        <taxon>Lactobacillaceae</taxon>
        <taxon>Fructilactobacillus</taxon>
    </lineage>
</organism>
<keyword evidence="7" id="KW-1278">Translocase</keyword>
<dbReference type="Pfam" id="PF00005">
    <property type="entry name" value="ABC_tran"/>
    <property type="match status" value="1"/>
</dbReference>
<feature type="domain" description="ABC transporter" evidence="9">
    <location>
        <begin position="3"/>
        <end position="244"/>
    </location>
</feature>
<dbReference type="InterPro" id="IPR017871">
    <property type="entry name" value="ABC_transporter-like_CS"/>
</dbReference>
<dbReference type="PANTHER" id="PTHR43553">
    <property type="entry name" value="HEAVY METAL TRANSPORTER"/>
    <property type="match status" value="1"/>
</dbReference>
<name>A0ABY5BPE4_9LACO</name>
<keyword evidence="5" id="KW-0547">Nucleotide-binding</keyword>
<sequence length="291" mass="31539">MAITITNLTHQYPGQSTDQAALQSVSVSIPTHQVTAIVGKTGSGKSTLIKHLNGLLLPTAGSLHFAGTTLTAQTSAKEWQRIRQRVGLVFQNSATQLFAPTVLADVMAGPLAFGLDHNQAEQRARAALQTVQVPRALTEQSPLLLSGGQQRRVAIAGVLANQPEVVIFDEPTAGLDAPGQRELVSLFAALQRDHRTILVVTHEMDVVAQLSQRVLVMDQGQVAFWGTPAELFRNQPAVVNSTNLELPTPMQLAHQLDPQASQAHLPLTEAELDEWVLRRLRKDDERGTTTT</sequence>
<evidence type="ECO:0000256" key="8">
    <source>
        <dbReference type="ARBA" id="ARBA00023136"/>
    </source>
</evidence>
<dbReference type="InterPro" id="IPR003593">
    <property type="entry name" value="AAA+_ATPase"/>
</dbReference>
<dbReference type="CDD" id="cd03225">
    <property type="entry name" value="ABC_cobalt_CbiO_domain1"/>
    <property type="match status" value="1"/>
</dbReference>
<comment type="subcellular location">
    <subcellularLocation>
        <location evidence="1">Cell membrane</location>
        <topology evidence="1">Peripheral membrane protein</topology>
    </subcellularLocation>
</comment>
<evidence type="ECO:0000256" key="4">
    <source>
        <dbReference type="ARBA" id="ARBA00022475"/>
    </source>
</evidence>
<evidence type="ECO:0000256" key="5">
    <source>
        <dbReference type="ARBA" id="ARBA00022741"/>
    </source>
</evidence>
<dbReference type="GO" id="GO:0005524">
    <property type="term" value="F:ATP binding"/>
    <property type="evidence" value="ECO:0007669"/>
    <property type="project" value="UniProtKB-KW"/>
</dbReference>
<dbReference type="Proteomes" id="UP001056707">
    <property type="component" value="Chromosome"/>
</dbReference>
<dbReference type="SMART" id="SM00382">
    <property type="entry name" value="AAA"/>
    <property type="match status" value="1"/>
</dbReference>
<evidence type="ECO:0000313" key="10">
    <source>
        <dbReference type="EMBL" id="USS84476.1"/>
    </source>
</evidence>
<dbReference type="PROSITE" id="PS50893">
    <property type="entry name" value="ABC_TRANSPORTER_2"/>
    <property type="match status" value="1"/>
</dbReference>
<dbReference type="EMBL" id="CP097116">
    <property type="protein sequence ID" value="USS84476.1"/>
    <property type="molecule type" value="Genomic_DNA"/>
</dbReference>
<protein>
    <submittedName>
        <fullName evidence="10">ATP-binding cassette domain-containing protein</fullName>
    </submittedName>
</protein>
<dbReference type="Gene3D" id="3.40.50.300">
    <property type="entry name" value="P-loop containing nucleotide triphosphate hydrolases"/>
    <property type="match status" value="1"/>
</dbReference>
<dbReference type="SUPFAM" id="SSF52540">
    <property type="entry name" value="P-loop containing nucleoside triphosphate hydrolases"/>
    <property type="match status" value="1"/>
</dbReference>